<keyword evidence="2" id="KW-1133">Transmembrane helix</keyword>
<feature type="transmembrane region" description="Helical" evidence="2">
    <location>
        <begin position="607"/>
        <end position="628"/>
    </location>
</feature>
<keyword evidence="2" id="KW-0472">Membrane</keyword>
<proteinExistence type="predicted"/>
<feature type="region of interest" description="Disordered" evidence="1">
    <location>
        <begin position="92"/>
        <end position="476"/>
    </location>
</feature>
<evidence type="ECO:0000313" key="4">
    <source>
        <dbReference type="Proteomes" id="UP000652354"/>
    </source>
</evidence>
<feature type="region of interest" description="Disordered" evidence="1">
    <location>
        <begin position="573"/>
        <end position="597"/>
    </location>
</feature>
<dbReference type="AlphaFoldDB" id="A0A919ULV8"/>
<name>A0A919ULV8_9MICO</name>
<feature type="compositionally biased region" description="Low complexity" evidence="1">
    <location>
        <begin position="224"/>
        <end position="244"/>
    </location>
</feature>
<evidence type="ECO:0000256" key="2">
    <source>
        <dbReference type="SAM" id="Phobius"/>
    </source>
</evidence>
<reference evidence="3" key="1">
    <citation type="submission" date="2021-01" db="EMBL/GenBank/DDBJ databases">
        <title>Whole genome shotgun sequence of Demequina activiva NBRC 110675.</title>
        <authorList>
            <person name="Komaki H."/>
            <person name="Tamura T."/>
        </authorList>
    </citation>
    <scope>NUCLEOTIDE SEQUENCE</scope>
    <source>
        <strain evidence="3">NBRC 110675</strain>
    </source>
</reference>
<dbReference type="EMBL" id="BONR01000004">
    <property type="protein sequence ID" value="GIG55093.1"/>
    <property type="molecule type" value="Genomic_DNA"/>
</dbReference>
<feature type="compositionally biased region" description="Basic and acidic residues" evidence="1">
    <location>
        <begin position="14"/>
        <end position="27"/>
    </location>
</feature>
<feature type="compositionally biased region" description="Basic and acidic residues" evidence="1">
    <location>
        <begin position="413"/>
        <end position="422"/>
    </location>
</feature>
<feature type="compositionally biased region" description="Polar residues" evidence="1">
    <location>
        <begin position="307"/>
        <end position="317"/>
    </location>
</feature>
<feature type="compositionally biased region" description="Basic and acidic residues" evidence="1">
    <location>
        <begin position="45"/>
        <end position="60"/>
    </location>
</feature>
<protein>
    <submittedName>
        <fullName evidence="3">Uncharacterized protein</fullName>
    </submittedName>
</protein>
<feature type="compositionally biased region" description="Low complexity" evidence="1">
    <location>
        <begin position="390"/>
        <end position="404"/>
    </location>
</feature>
<evidence type="ECO:0000313" key="3">
    <source>
        <dbReference type="EMBL" id="GIG55093.1"/>
    </source>
</evidence>
<keyword evidence="2" id="KW-0812">Transmembrane</keyword>
<feature type="region of interest" description="Disordered" evidence="1">
    <location>
        <begin position="1"/>
        <end position="64"/>
    </location>
</feature>
<feature type="compositionally biased region" description="Acidic residues" evidence="1">
    <location>
        <begin position="185"/>
        <end position="220"/>
    </location>
</feature>
<feature type="compositionally biased region" description="Low complexity" evidence="1">
    <location>
        <begin position="256"/>
        <end position="268"/>
    </location>
</feature>
<comment type="caution">
    <text evidence="3">The sequence shown here is derived from an EMBL/GenBank/DDBJ whole genome shotgun (WGS) entry which is preliminary data.</text>
</comment>
<keyword evidence="4" id="KW-1185">Reference proteome</keyword>
<sequence length="632" mass="66154">MTDESPQLSRRERRAQEAREAARRAEDTASLDMSPISDSIPTHAPDGRVLSRRERRRLERLQNPVETWTAEEEMIATGQIPAMTPERIAEQERVAREKAEQAQADAMTASEEMQTLTDPAAGGGPTVDEAEPPAASAEPQPPHEPEAPQRTSLMAAAATADEGKASFEPEPEPEPAPEPQPEPEPAPEPEPVPEPESEPVPEPESEPESAPEPVGNDDVDTSVPEAAAAWAAAASSAPEPASRPVPEDEAPDATEEPAPARETVTAPENAVAPETAEATPLGMPPGMSPEMFAALFPPGSLQRRLMEQQSSDPTASSAPGPDLDRIPDPEPEPQPVEDGAAEIRRLSQEAIAGIDAASGRSAPSAPDTAARQPTPGAAWTSAPWEHSTSEPEPSAPSAPAADEPTWQAYESASDSHDARTGEEPPAAPSPGLWQASASAVSAPEAGDAEPAPHSGPIQLDAADFRERARNESAAPSFDAILGTGDAAQTAALDDVSTGDVAAGAAAFDVVNHPSEPAREALSSASAPVTGQWATLPLNQVDHRAQDLPEVAPRTDIAHPDLSSVGRATFSPQADYSHIEPVPTGQIEVPPREKPQLNPAGGARHFRWVHVLVLGAVAFLIGVVVWNVWGGPS</sequence>
<dbReference type="RefSeq" id="WP_203656263.1">
    <property type="nucleotide sequence ID" value="NZ_BONR01000004.1"/>
</dbReference>
<evidence type="ECO:0000256" key="1">
    <source>
        <dbReference type="SAM" id="MobiDB-lite"/>
    </source>
</evidence>
<organism evidence="3 4">
    <name type="scientific">Demequina activiva</name>
    <dbReference type="NCBI Taxonomy" id="1582364"/>
    <lineage>
        <taxon>Bacteria</taxon>
        <taxon>Bacillati</taxon>
        <taxon>Actinomycetota</taxon>
        <taxon>Actinomycetes</taxon>
        <taxon>Micrococcales</taxon>
        <taxon>Demequinaceae</taxon>
        <taxon>Demequina</taxon>
    </lineage>
</organism>
<accession>A0A919ULV8</accession>
<gene>
    <name evidence="3" type="ORF">Dac01nite_18450</name>
</gene>
<dbReference type="Proteomes" id="UP000652354">
    <property type="component" value="Unassembled WGS sequence"/>
</dbReference>